<dbReference type="PROSITE" id="PS00463">
    <property type="entry name" value="ZN2_CY6_FUNGAL_1"/>
    <property type="match status" value="1"/>
</dbReference>
<dbReference type="Gene3D" id="3.30.160.60">
    <property type="entry name" value="Classic Zinc Finger"/>
    <property type="match status" value="2"/>
</dbReference>
<gene>
    <name evidence="15" type="ORF">PECM_007120</name>
</gene>
<dbReference type="PROSITE" id="PS00028">
    <property type="entry name" value="ZINC_FINGER_C2H2_1"/>
    <property type="match status" value="1"/>
</dbReference>
<dbReference type="InterPro" id="IPR001138">
    <property type="entry name" value="Zn2Cys6_DnaBD"/>
</dbReference>
<dbReference type="PROSITE" id="PS50048">
    <property type="entry name" value="ZN2_CY6_FUNGAL_2"/>
    <property type="match status" value="1"/>
</dbReference>
<feature type="domain" description="C2H2-type" evidence="14">
    <location>
        <begin position="36"/>
        <end position="65"/>
    </location>
</feature>
<keyword evidence="9" id="KW-0539">Nucleus</keyword>
<protein>
    <submittedName>
        <fullName evidence="15">Fungal Zn(2)-Cys(6) binuclear cluster and zinc finger C2H2-type domain-containing protein</fullName>
    </submittedName>
</protein>
<dbReference type="GO" id="GO:0006351">
    <property type="term" value="P:DNA-templated transcription"/>
    <property type="evidence" value="ECO:0007669"/>
    <property type="project" value="InterPro"/>
</dbReference>
<evidence type="ECO:0000256" key="5">
    <source>
        <dbReference type="ARBA" id="ARBA00022833"/>
    </source>
</evidence>
<keyword evidence="16" id="KW-1185">Reference proteome</keyword>
<evidence type="ECO:0000256" key="6">
    <source>
        <dbReference type="ARBA" id="ARBA00023015"/>
    </source>
</evidence>
<accession>A0A8J8W0Q6</accession>
<evidence type="ECO:0000256" key="9">
    <source>
        <dbReference type="ARBA" id="ARBA00023242"/>
    </source>
</evidence>
<dbReference type="SMART" id="SM00066">
    <property type="entry name" value="GAL4"/>
    <property type="match status" value="1"/>
</dbReference>
<dbReference type="SMART" id="SM00355">
    <property type="entry name" value="ZnF_C2H2"/>
    <property type="match status" value="2"/>
</dbReference>
<evidence type="ECO:0000313" key="16">
    <source>
        <dbReference type="Proteomes" id="UP000631181"/>
    </source>
</evidence>
<dbReference type="GO" id="GO:0008270">
    <property type="term" value="F:zinc ion binding"/>
    <property type="evidence" value="ECO:0007669"/>
    <property type="project" value="UniProtKB-KW"/>
</dbReference>
<dbReference type="InterPro" id="IPR036236">
    <property type="entry name" value="Znf_C2H2_sf"/>
</dbReference>
<dbReference type="GO" id="GO:0000978">
    <property type="term" value="F:RNA polymerase II cis-regulatory region sequence-specific DNA binding"/>
    <property type="evidence" value="ECO:0007669"/>
    <property type="project" value="InterPro"/>
</dbReference>
<dbReference type="EMBL" id="WIWV01000061">
    <property type="protein sequence ID" value="KAF7715378.1"/>
    <property type="molecule type" value="Genomic_DNA"/>
</dbReference>
<dbReference type="AlphaFoldDB" id="A0A8J8W0Q6"/>
<dbReference type="PANTHER" id="PTHR40626:SF8">
    <property type="entry name" value="C2H2 FINGER DOMAIN TRANSCRIPTION FACTOR (EUROFUNG)-RELATED"/>
    <property type="match status" value="1"/>
</dbReference>
<dbReference type="PROSITE" id="PS50157">
    <property type="entry name" value="ZINC_FINGER_C2H2_2"/>
    <property type="match status" value="2"/>
</dbReference>
<keyword evidence="6" id="KW-0805">Transcription regulation</keyword>
<dbReference type="CDD" id="cd12148">
    <property type="entry name" value="fungal_TF_MHR"/>
    <property type="match status" value="1"/>
</dbReference>
<dbReference type="InterPro" id="IPR013087">
    <property type="entry name" value="Znf_C2H2_type"/>
</dbReference>
<feature type="region of interest" description="Disordered" evidence="11">
    <location>
        <begin position="113"/>
        <end position="141"/>
    </location>
</feature>
<evidence type="ECO:0000256" key="12">
    <source>
        <dbReference type="SAM" id="Phobius"/>
    </source>
</evidence>
<keyword evidence="12" id="KW-0472">Membrane</keyword>
<evidence type="ECO:0000256" key="2">
    <source>
        <dbReference type="ARBA" id="ARBA00022723"/>
    </source>
</evidence>
<keyword evidence="3" id="KW-0677">Repeat</keyword>
<keyword evidence="5" id="KW-0862">Zinc</keyword>
<evidence type="ECO:0000256" key="10">
    <source>
        <dbReference type="PROSITE-ProRule" id="PRU00042"/>
    </source>
</evidence>
<organism evidence="15 16">
    <name type="scientific">Penicillium ucsense</name>
    <dbReference type="NCBI Taxonomy" id="2839758"/>
    <lineage>
        <taxon>Eukaryota</taxon>
        <taxon>Fungi</taxon>
        <taxon>Dikarya</taxon>
        <taxon>Ascomycota</taxon>
        <taxon>Pezizomycotina</taxon>
        <taxon>Eurotiomycetes</taxon>
        <taxon>Eurotiomycetidae</taxon>
        <taxon>Eurotiales</taxon>
        <taxon>Aspergillaceae</taxon>
        <taxon>Penicillium</taxon>
    </lineage>
</organism>
<evidence type="ECO:0000256" key="1">
    <source>
        <dbReference type="ARBA" id="ARBA00004123"/>
    </source>
</evidence>
<evidence type="ECO:0000256" key="7">
    <source>
        <dbReference type="ARBA" id="ARBA00023125"/>
    </source>
</evidence>
<feature type="domain" description="C2H2-type" evidence="14">
    <location>
        <begin position="8"/>
        <end position="35"/>
    </location>
</feature>
<evidence type="ECO:0000256" key="11">
    <source>
        <dbReference type="SAM" id="MobiDB-lite"/>
    </source>
</evidence>
<evidence type="ECO:0000259" key="14">
    <source>
        <dbReference type="PROSITE" id="PS50157"/>
    </source>
</evidence>
<dbReference type="OrthoDB" id="10018191at2759"/>
<feature type="domain" description="Zn(2)-C6 fungal-type" evidence="13">
    <location>
        <begin position="78"/>
        <end position="105"/>
    </location>
</feature>
<dbReference type="InterPro" id="IPR036864">
    <property type="entry name" value="Zn2-C6_fun-type_DNA-bd_sf"/>
</dbReference>
<dbReference type="CDD" id="cd00067">
    <property type="entry name" value="GAL4"/>
    <property type="match status" value="1"/>
</dbReference>
<keyword evidence="12" id="KW-1133">Transmembrane helix</keyword>
<dbReference type="Pfam" id="PF00172">
    <property type="entry name" value="Zn_clus"/>
    <property type="match status" value="1"/>
</dbReference>
<feature type="transmembrane region" description="Helical" evidence="12">
    <location>
        <begin position="562"/>
        <end position="583"/>
    </location>
</feature>
<dbReference type="GO" id="GO:0005634">
    <property type="term" value="C:nucleus"/>
    <property type="evidence" value="ECO:0007669"/>
    <property type="project" value="UniProtKB-SubCell"/>
</dbReference>
<name>A0A8J8W0Q6_9EURO</name>
<dbReference type="GO" id="GO:0000785">
    <property type="term" value="C:chromatin"/>
    <property type="evidence" value="ECO:0007669"/>
    <property type="project" value="TreeGrafter"/>
</dbReference>
<evidence type="ECO:0000256" key="3">
    <source>
        <dbReference type="ARBA" id="ARBA00022737"/>
    </source>
</evidence>
<dbReference type="Gene3D" id="4.10.240.10">
    <property type="entry name" value="Zn(2)-C6 fungal-type DNA-binding domain"/>
    <property type="match status" value="1"/>
</dbReference>
<dbReference type="PANTHER" id="PTHR40626">
    <property type="entry name" value="MIP31509P"/>
    <property type="match status" value="1"/>
</dbReference>
<dbReference type="Pfam" id="PF04082">
    <property type="entry name" value="Fungal_trans"/>
    <property type="match status" value="1"/>
</dbReference>
<dbReference type="Pfam" id="PF00096">
    <property type="entry name" value="zf-C2H2"/>
    <property type="match status" value="1"/>
</dbReference>
<proteinExistence type="predicted"/>
<evidence type="ECO:0000259" key="13">
    <source>
        <dbReference type="PROSITE" id="PS50048"/>
    </source>
</evidence>
<keyword evidence="12" id="KW-0812">Transmembrane</keyword>
<comment type="caution">
    <text evidence="15">The sequence shown here is derived from an EMBL/GenBank/DDBJ whole genome shotgun (WGS) entry which is preliminary data.</text>
</comment>
<dbReference type="GO" id="GO:0000981">
    <property type="term" value="F:DNA-binding transcription factor activity, RNA polymerase II-specific"/>
    <property type="evidence" value="ECO:0007669"/>
    <property type="project" value="InterPro"/>
</dbReference>
<keyword evidence="2" id="KW-0479">Metal-binding</keyword>
<comment type="subcellular location">
    <subcellularLocation>
        <location evidence="1">Nucleus</location>
    </subcellularLocation>
</comment>
<dbReference type="Proteomes" id="UP000631181">
    <property type="component" value="Unassembled WGS sequence"/>
</dbReference>
<sequence length="686" mass="78324">MKPAEKHFRCTICQRGFTRIDHLKRHHLRHSGLKPYSCVFCNESFARCDNLRDHYTDCSQRGDRKIPETGQRGRRRHACQSCTAMKLRCDGNTPCESCVKRGFICENANGPSPAPSIEDGKLSPNPGSRRPPLYRQPSDRGSIKFLLNGGTESFTEGFRLPPRNDAERNLVYNQKGTLEESSPDAEIFQPVNMGMQGDQAGFPADFGGPDPSNLQFYPDTFLDFFNGPFGEHKNMEGPYQLPNAFPTSFATVPNGQLALPGQTTIFEPEQPFAMALVQNIMARVWTLPLDAKTQEEISANLGLLLTTARVRKFVSLYFKYWQPSCAMIHVPTFNLETVGTPLLAAVTFFGAMYSSDPKEAHLAKRMLDIAELYIFSSHMYSPEFEVASTYTGAPSLEDEASDWTRFQTFQAGFVILIVQYWAGSRSSKNRAMENRFSEVLKVARRLKLVRIRHALDGEEYDEQLWIQRECRIRTISLMSLLDCAFFFYQNYPCRLTHRELESELPCEEALFRSPHPFQDPNFRFSRDLSIFQAFQHMFESPPQGSPALSASSTRLQLTILDMFIVIHVLFAFINTHMTLVGLIRRQALALQPVQVEGSMSMSMIPEDSILGSIRTALNHWRDYWISLSRQVPKDEWASMGFYKNGYNFWLVSQLLITKKDAVDVIMQMEVHCEDKLEKLKVLLQDE</sequence>
<reference evidence="15" key="1">
    <citation type="journal article" date="2020" name="Front. Microbiol.">
        <title>Gene regulatory networks of Penicillium echinulatum 2HH and Penicillium oxalicum 114-2 inferred by a computational biology approach.</title>
        <authorList>
            <person name="Lenz A.R."/>
            <person name="Galan-Vasquez E."/>
            <person name="Balbinot E."/>
            <person name="De Abreu F.P."/>
            <person name="De Oliveira N.S."/>
            <person name="Da Rosa L.O."/>
            <person name="De Avila E Silva S."/>
            <person name="Camassola M."/>
            <person name="Dillon A.J.P."/>
            <person name="Perez-Rueda E."/>
        </authorList>
    </citation>
    <scope>NUCLEOTIDE SEQUENCE</scope>
    <source>
        <strain evidence="15">S1M29</strain>
    </source>
</reference>
<dbReference type="SUPFAM" id="SSF57667">
    <property type="entry name" value="beta-beta-alpha zinc fingers"/>
    <property type="match status" value="1"/>
</dbReference>
<evidence type="ECO:0000313" key="15">
    <source>
        <dbReference type="EMBL" id="KAF7715378.1"/>
    </source>
</evidence>
<dbReference type="InterPro" id="IPR051059">
    <property type="entry name" value="VerF-like"/>
</dbReference>
<dbReference type="SUPFAM" id="SSF57701">
    <property type="entry name" value="Zn2/Cys6 DNA-binding domain"/>
    <property type="match status" value="1"/>
</dbReference>
<dbReference type="InterPro" id="IPR007219">
    <property type="entry name" value="XnlR_reg_dom"/>
</dbReference>
<keyword evidence="4 10" id="KW-0863">Zinc-finger</keyword>
<evidence type="ECO:0000256" key="8">
    <source>
        <dbReference type="ARBA" id="ARBA00023163"/>
    </source>
</evidence>
<keyword evidence="7" id="KW-0238">DNA-binding</keyword>
<keyword evidence="8" id="KW-0804">Transcription</keyword>
<evidence type="ECO:0000256" key="4">
    <source>
        <dbReference type="ARBA" id="ARBA00022771"/>
    </source>
</evidence>